<dbReference type="InterPro" id="IPR051262">
    <property type="entry name" value="SMP-30/CGR1_Lactonase"/>
</dbReference>
<organism evidence="3 4">
    <name type="scientific">Candidatus Tanganyikabacteria bacterium</name>
    <dbReference type="NCBI Taxonomy" id="2961651"/>
    <lineage>
        <taxon>Bacteria</taxon>
        <taxon>Bacillati</taxon>
        <taxon>Candidatus Sericytochromatia</taxon>
        <taxon>Candidatus Tanganyikabacteria</taxon>
    </lineage>
</organism>
<evidence type="ECO:0000256" key="1">
    <source>
        <dbReference type="ARBA" id="ARBA00008853"/>
    </source>
</evidence>
<dbReference type="PANTHER" id="PTHR47572:SF4">
    <property type="entry name" value="LACTONASE DRP35"/>
    <property type="match status" value="1"/>
</dbReference>
<proteinExistence type="inferred from homology"/>
<dbReference type="AlphaFoldDB" id="A0A938BNE7"/>
<reference evidence="3 4" key="1">
    <citation type="submission" date="2019-03" db="EMBL/GenBank/DDBJ databases">
        <title>Lake Tanganyika Metagenome-Assembled Genomes (MAGs).</title>
        <authorList>
            <person name="Tran P."/>
        </authorList>
    </citation>
    <scope>NUCLEOTIDE SEQUENCE [LARGE SCALE GENOMIC DNA]</scope>
    <source>
        <strain evidence="3">K_DeepCast_65m_m2_236</strain>
    </source>
</reference>
<dbReference type="EMBL" id="VGJX01000526">
    <property type="protein sequence ID" value="MBM3275313.1"/>
    <property type="molecule type" value="Genomic_DNA"/>
</dbReference>
<evidence type="ECO:0008006" key="5">
    <source>
        <dbReference type="Google" id="ProtNLM"/>
    </source>
</evidence>
<dbReference type="Gene3D" id="2.130.10.10">
    <property type="entry name" value="YVTN repeat-like/Quinoprotein amine dehydrogenase"/>
    <property type="match status" value="2"/>
</dbReference>
<dbReference type="SUPFAM" id="SSF63829">
    <property type="entry name" value="Calcium-dependent phosphotriesterase"/>
    <property type="match status" value="1"/>
</dbReference>
<sequence length="432" mass="46292">MHLPVPTRPPAPEHRARDVVYDAPPHVRAVVASLGRTEDVRFSPDGRRLAVAAFTRNRIALFDVAMAAASAGPHQVTLTNCVELSSPVFRNPHGLDFIDDDTLIVASRTWGVAVFGAAGNARPGPAGPIALEPVWSLAAGATSPIGSPGSVSAGASDSGQHEILVCNNFRHTVTRHRLDRTAGWRVSGGDVLLQKWLEIPDGVCVSRDRRWLAVSNHQTGSIFVYENLPSLNPDADPDGILRRVYYPHGLRFSPDGCCLFAADAGAPCVHVYAAEDGRWWGVRNPVATIRTMDDAVFSSGHARPEEGGPKGLDIDPGGRVLVTTLEHQPLAFFDAEAMLDLAAVRAPGGSGPAASGDDDNGDAQPRRGQAARDVAYELNLLERNRIRAAEADALIDYMTNSWSWRLTGPLRHIHSVLRGSRGARGSDPRPSG</sequence>
<comment type="similarity">
    <text evidence="1">Belongs to the SMP-30/CGR1 family.</text>
</comment>
<evidence type="ECO:0000313" key="3">
    <source>
        <dbReference type="EMBL" id="MBM3275313.1"/>
    </source>
</evidence>
<comment type="caution">
    <text evidence="3">The sequence shown here is derived from an EMBL/GenBank/DDBJ whole genome shotgun (WGS) entry which is preliminary data.</text>
</comment>
<gene>
    <name evidence="3" type="ORF">FJZ00_09180</name>
</gene>
<feature type="region of interest" description="Disordered" evidence="2">
    <location>
        <begin position="347"/>
        <end position="369"/>
    </location>
</feature>
<dbReference type="Proteomes" id="UP000703893">
    <property type="component" value="Unassembled WGS sequence"/>
</dbReference>
<accession>A0A938BNE7</accession>
<dbReference type="InterPro" id="IPR015943">
    <property type="entry name" value="WD40/YVTN_repeat-like_dom_sf"/>
</dbReference>
<evidence type="ECO:0000313" key="4">
    <source>
        <dbReference type="Proteomes" id="UP000703893"/>
    </source>
</evidence>
<protein>
    <recommendedName>
        <fullName evidence="5">WD40 repeat domain-containing protein</fullName>
    </recommendedName>
</protein>
<dbReference type="PANTHER" id="PTHR47572">
    <property type="entry name" value="LIPOPROTEIN-RELATED"/>
    <property type="match status" value="1"/>
</dbReference>
<name>A0A938BNE7_9BACT</name>
<evidence type="ECO:0000256" key="2">
    <source>
        <dbReference type="SAM" id="MobiDB-lite"/>
    </source>
</evidence>